<gene>
    <name evidence="1" type="ORF">GDO81_002934</name>
</gene>
<dbReference type="AlphaFoldDB" id="A0AAV7DPV1"/>
<keyword evidence="2" id="KW-1185">Reference proteome</keyword>
<reference evidence="1" key="1">
    <citation type="thesis" date="2020" institute="ProQuest LLC" country="789 East Eisenhower Parkway, Ann Arbor, MI, USA">
        <title>Comparative Genomics and Chromosome Evolution.</title>
        <authorList>
            <person name="Mudd A.B."/>
        </authorList>
    </citation>
    <scope>NUCLEOTIDE SEQUENCE</scope>
    <source>
        <strain evidence="1">237g6f4</strain>
        <tissue evidence="1">Blood</tissue>
    </source>
</reference>
<dbReference type="EMBL" id="WNYA01000001">
    <property type="protein sequence ID" value="KAG8599201.1"/>
    <property type="molecule type" value="Genomic_DNA"/>
</dbReference>
<evidence type="ECO:0000313" key="1">
    <source>
        <dbReference type="EMBL" id="KAG8599201.1"/>
    </source>
</evidence>
<evidence type="ECO:0000313" key="2">
    <source>
        <dbReference type="Proteomes" id="UP000824782"/>
    </source>
</evidence>
<protein>
    <submittedName>
        <fullName evidence="1">Uncharacterized protein</fullName>
    </submittedName>
</protein>
<name>A0AAV7DPV1_ENGPU</name>
<accession>A0AAV7DPV1</accession>
<dbReference type="Proteomes" id="UP000824782">
    <property type="component" value="Unassembled WGS sequence"/>
</dbReference>
<proteinExistence type="predicted"/>
<sequence length="138" mass="15163">MILYGLLEAKIPERRTSCSPKGRRKYAWMDIYMISPGEKLIYCAGGGCHGRESCACGGRKLRPGLTQRSCGCLQAIAPLISFTSAAMTGKHDPAGRLGFPDKGLCRLGLRLTGVFNLEKQKHFMEGFFSCSSFCILYV</sequence>
<comment type="caution">
    <text evidence="1">The sequence shown here is derived from an EMBL/GenBank/DDBJ whole genome shotgun (WGS) entry which is preliminary data.</text>
</comment>
<organism evidence="1 2">
    <name type="scientific">Engystomops pustulosus</name>
    <name type="common">Tungara frog</name>
    <name type="synonym">Physalaemus pustulosus</name>
    <dbReference type="NCBI Taxonomy" id="76066"/>
    <lineage>
        <taxon>Eukaryota</taxon>
        <taxon>Metazoa</taxon>
        <taxon>Chordata</taxon>
        <taxon>Craniata</taxon>
        <taxon>Vertebrata</taxon>
        <taxon>Euteleostomi</taxon>
        <taxon>Amphibia</taxon>
        <taxon>Batrachia</taxon>
        <taxon>Anura</taxon>
        <taxon>Neobatrachia</taxon>
        <taxon>Hyloidea</taxon>
        <taxon>Leptodactylidae</taxon>
        <taxon>Leiuperinae</taxon>
        <taxon>Engystomops</taxon>
    </lineage>
</organism>